<evidence type="ECO:0000313" key="2">
    <source>
        <dbReference type="Proteomes" id="UP000005926"/>
    </source>
</evidence>
<dbReference type="HOGENOM" id="CLU_2316344_0_0_9"/>
<gene>
    <name evidence="1" type="ORF">HMPREF0444_0493</name>
</gene>
<protein>
    <submittedName>
        <fullName evidence="1">Uncharacterized protein</fullName>
    </submittedName>
</protein>
<sequence length="99" mass="11317">MYAFCVHRDFFYLAKGGNNMDFTMVIPASEFKDFQLKVVSLAPIKVSVIGHEDEVLEEFQTSANYSMYGFKTKNEAIKEVKCEVIPGVIYEFYPVVNAQ</sequence>
<dbReference type="eggNOG" id="ENOG502ZGZV">
    <property type="taxonomic scope" value="Bacteria"/>
</dbReference>
<dbReference type="EMBL" id="ACKZ01000012">
    <property type="protein sequence ID" value="EEW37707.1"/>
    <property type="molecule type" value="Genomic_DNA"/>
</dbReference>
<evidence type="ECO:0000313" key="1">
    <source>
        <dbReference type="EMBL" id="EEW37707.1"/>
    </source>
</evidence>
<reference evidence="1 2" key="1">
    <citation type="submission" date="2009-08" db="EMBL/GenBank/DDBJ databases">
        <authorList>
            <person name="Muzny D."/>
            <person name="Qin X."/>
            <person name="Deng J."/>
            <person name="Jiang H."/>
            <person name="Liu Y."/>
            <person name="Qu J."/>
            <person name="Song X.-Z."/>
            <person name="Zhang L."/>
            <person name="Thornton R."/>
            <person name="Coyle M."/>
            <person name="Francisco L."/>
            <person name="Jackson L."/>
            <person name="Javaid M."/>
            <person name="Korchina V."/>
            <person name="Kovar C."/>
            <person name="Mata R."/>
            <person name="Mathew T."/>
            <person name="Ngo R."/>
            <person name="Nguyen L."/>
            <person name="Nguyen N."/>
            <person name="Okwuonu G."/>
            <person name="Ongeri F."/>
            <person name="Pham C."/>
            <person name="Simmons D."/>
            <person name="Wilczek-Boney K."/>
            <person name="Hale W."/>
            <person name="Jakkamsetti A."/>
            <person name="Pham P."/>
            <person name="Ruth R."/>
            <person name="San Lucas F."/>
            <person name="Warren J."/>
            <person name="Zhang J."/>
            <person name="Zhao Z."/>
            <person name="Zhou C."/>
            <person name="Zhu D."/>
            <person name="Lee S."/>
            <person name="Bess C."/>
            <person name="Blankenburg K."/>
            <person name="Forbes L."/>
            <person name="Fu Q."/>
            <person name="Gubbala S."/>
            <person name="Hirani K."/>
            <person name="Jayaseelan J.C."/>
            <person name="Lara F."/>
            <person name="Munidasa M."/>
            <person name="Palculict T."/>
            <person name="Patil S."/>
            <person name="Pu L.-L."/>
            <person name="Saada N."/>
            <person name="Tang L."/>
            <person name="Weissenberger G."/>
            <person name="Zhu Y."/>
            <person name="Hemphill L."/>
            <person name="Shang Y."/>
            <person name="Youmans B."/>
            <person name="Ayvaz T."/>
            <person name="Ross M."/>
            <person name="Santibanez J."/>
            <person name="Aqrawi P."/>
            <person name="Gross S."/>
            <person name="Joshi V."/>
            <person name="Fowler G."/>
            <person name="Nazareth L."/>
            <person name="Reid J."/>
            <person name="Worley K."/>
            <person name="Petrosino J."/>
            <person name="Highlander S."/>
            <person name="Gibbs R."/>
        </authorList>
    </citation>
    <scope>NUCLEOTIDE SEQUENCE [LARGE SCALE GENOMIC DNA]</scope>
    <source>
        <strain evidence="1 2">ATCC 49175</strain>
    </source>
</reference>
<name>C8NEZ8_9LACT</name>
<dbReference type="Proteomes" id="UP000005926">
    <property type="component" value="Unassembled WGS sequence"/>
</dbReference>
<proteinExistence type="predicted"/>
<organism evidence="1 2">
    <name type="scientific">Granulicatella adiacens ATCC 49175</name>
    <dbReference type="NCBI Taxonomy" id="638301"/>
    <lineage>
        <taxon>Bacteria</taxon>
        <taxon>Bacillati</taxon>
        <taxon>Bacillota</taxon>
        <taxon>Bacilli</taxon>
        <taxon>Lactobacillales</taxon>
        <taxon>Carnobacteriaceae</taxon>
        <taxon>Granulicatella</taxon>
    </lineage>
</organism>
<accession>C8NEZ8</accession>
<comment type="caution">
    <text evidence="1">The sequence shown here is derived from an EMBL/GenBank/DDBJ whole genome shotgun (WGS) entry which is preliminary data.</text>
</comment>
<keyword evidence="2" id="KW-1185">Reference proteome</keyword>
<dbReference type="STRING" id="638301.HMPREF0444_0493"/>
<dbReference type="AlphaFoldDB" id="C8NEZ8"/>